<feature type="region of interest" description="Disordered" evidence="2">
    <location>
        <begin position="1"/>
        <end position="163"/>
    </location>
</feature>
<feature type="compositionally biased region" description="Polar residues" evidence="2">
    <location>
        <begin position="58"/>
        <end position="74"/>
    </location>
</feature>
<feature type="compositionally biased region" description="Basic and acidic residues" evidence="2">
    <location>
        <begin position="36"/>
        <end position="57"/>
    </location>
</feature>
<feature type="compositionally biased region" description="Polar residues" evidence="2">
    <location>
        <begin position="150"/>
        <end position="163"/>
    </location>
</feature>
<feature type="compositionally biased region" description="Basic and acidic residues" evidence="2">
    <location>
        <begin position="115"/>
        <end position="129"/>
    </location>
</feature>
<evidence type="ECO:0000259" key="3">
    <source>
        <dbReference type="Pfam" id="PF13865"/>
    </source>
</evidence>
<dbReference type="AlphaFoldDB" id="A0A1B7TAE7"/>
<protein>
    <recommendedName>
        <fullName evidence="3">Chromatin target of PRMT1 protein C-terminal domain-containing protein</fullName>
    </recommendedName>
</protein>
<dbReference type="Pfam" id="PF13865">
    <property type="entry name" value="FoP_duplication"/>
    <property type="match status" value="1"/>
</dbReference>
<keyword evidence="1" id="KW-0694">RNA-binding</keyword>
<organism evidence="4 5">
    <name type="scientific">Hanseniaspora valbyensis NRRL Y-1626</name>
    <dbReference type="NCBI Taxonomy" id="766949"/>
    <lineage>
        <taxon>Eukaryota</taxon>
        <taxon>Fungi</taxon>
        <taxon>Dikarya</taxon>
        <taxon>Ascomycota</taxon>
        <taxon>Saccharomycotina</taxon>
        <taxon>Saccharomycetes</taxon>
        <taxon>Saccharomycodales</taxon>
        <taxon>Saccharomycodaceae</taxon>
        <taxon>Hanseniaspora</taxon>
    </lineage>
</organism>
<dbReference type="EMBL" id="LXPE01000052">
    <property type="protein sequence ID" value="OBA25714.1"/>
    <property type="molecule type" value="Genomic_DNA"/>
</dbReference>
<gene>
    <name evidence="4" type="ORF">HANVADRAFT_53730</name>
</gene>
<feature type="compositionally biased region" description="Basic residues" evidence="2">
    <location>
        <begin position="102"/>
        <end position="114"/>
    </location>
</feature>
<comment type="caution">
    <text evidence="4">The sequence shown here is derived from an EMBL/GenBank/DDBJ whole genome shotgun (WGS) entry which is preliminary data.</text>
</comment>
<evidence type="ECO:0000313" key="4">
    <source>
        <dbReference type="EMBL" id="OBA25714.1"/>
    </source>
</evidence>
<dbReference type="GO" id="GO:0003723">
    <property type="term" value="F:RNA binding"/>
    <property type="evidence" value="ECO:0007669"/>
    <property type="project" value="UniProtKB-KW"/>
</dbReference>
<feature type="compositionally biased region" description="Basic and acidic residues" evidence="2">
    <location>
        <begin position="140"/>
        <end position="149"/>
    </location>
</feature>
<reference evidence="5" key="1">
    <citation type="journal article" date="2016" name="Proc. Natl. Acad. Sci. U.S.A.">
        <title>Comparative genomics of biotechnologically important yeasts.</title>
        <authorList>
            <person name="Riley R."/>
            <person name="Haridas S."/>
            <person name="Wolfe K.H."/>
            <person name="Lopes M.R."/>
            <person name="Hittinger C.T."/>
            <person name="Goeker M."/>
            <person name="Salamov A.A."/>
            <person name="Wisecaver J.H."/>
            <person name="Long T.M."/>
            <person name="Calvey C.H."/>
            <person name="Aerts A.L."/>
            <person name="Barry K.W."/>
            <person name="Choi C."/>
            <person name="Clum A."/>
            <person name="Coughlan A.Y."/>
            <person name="Deshpande S."/>
            <person name="Douglass A.P."/>
            <person name="Hanson S.J."/>
            <person name="Klenk H.-P."/>
            <person name="LaButti K.M."/>
            <person name="Lapidus A."/>
            <person name="Lindquist E.A."/>
            <person name="Lipzen A.M."/>
            <person name="Meier-Kolthoff J.P."/>
            <person name="Ohm R.A."/>
            <person name="Otillar R.P."/>
            <person name="Pangilinan J.L."/>
            <person name="Peng Y."/>
            <person name="Rokas A."/>
            <person name="Rosa C.A."/>
            <person name="Scheuner C."/>
            <person name="Sibirny A.A."/>
            <person name="Slot J.C."/>
            <person name="Stielow J.B."/>
            <person name="Sun H."/>
            <person name="Kurtzman C.P."/>
            <person name="Blackwell M."/>
            <person name="Grigoriev I.V."/>
            <person name="Jeffries T.W."/>
        </authorList>
    </citation>
    <scope>NUCLEOTIDE SEQUENCE [LARGE SCALE GENOMIC DNA]</scope>
    <source>
        <strain evidence="5">NRRL Y-1626</strain>
    </source>
</reference>
<evidence type="ECO:0000256" key="1">
    <source>
        <dbReference type="ARBA" id="ARBA00022884"/>
    </source>
</evidence>
<dbReference type="OrthoDB" id="3973061at2759"/>
<dbReference type="Proteomes" id="UP000092321">
    <property type="component" value="Unassembled WGS sequence"/>
</dbReference>
<feature type="domain" description="Chromatin target of PRMT1 protein C-terminal" evidence="3">
    <location>
        <begin position="77"/>
        <end position="163"/>
    </location>
</feature>
<accession>A0A1B7TAE7</accession>
<keyword evidence="5" id="KW-1185">Reference proteome</keyword>
<evidence type="ECO:0000256" key="2">
    <source>
        <dbReference type="SAM" id="MobiDB-lite"/>
    </source>
</evidence>
<evidence type="ECO:0000313" key="5">
    <source>
        <dbReference type="Proteomes" id="UP000092321"/>
    </source>
</evidence>
<proteinExistence type="predicted"/>
<sequence length="163" mass="19412">MNSEENNKPTVPVYQYPSRHSRTGLARRLGFNSVEEVSKNRNKIVNEQRRKLEDMKQFQRTPFNQKSQQGFSNHNNRRRGEGKNLVNRKISIDRSWKVNPKVGRKNRDIKKKKEQPKPKSLDDLDKEMESYFNPQPVQEQKPKVEEKSAEQLNQELDNYMNQQ</sequence>
<name>A0A1B7TAE7_9ASCO</name>
<dbReference type="InterPro" id="IPR025715">
    <property type="entry name" value="FoP_C"/>
</dbReference>